<keyword evidence="1" id="KW-0819">tRNA processing</keyword>
<organism evidence="6 7">
    <name type="scientific">Infirmifilum uzonense</name>
    <dbReference type="NCBI Taxonomy" id="1550241"/>
    <lineage>
        <taxon>Archaea</taxon>
        <taxon>Thermoproteota</taxon>
        <taxon>Thermoprotei</taxon>
        <taxon>Thermofilales</taxon>
        <taxon>Thermofilaceae</taxon>
        <taxon>Infirmifilum</taxon>
    </lineage>
</organism>
<dbReference type="CDD" id="cd22363">
    <property type="entry name" value="tRNA-intron_lyase_C"/>
    <property type="match status" value="1"/>
</dbReference>
<dbReference type="GO" id="GO:0000379">
    <property type="term" value="P:tRNA-type intron splice site recognition and cleavage"/>
    <property type="evidence" value="ECO:0007669"/>
    <property type="project" value="TreeGrafter"/>
</dbReference>
<dbReference type="Pfam" id="PF01974">
    <property type="entry name" value="tRNA_int_endo"/>
    <property type="match status" value="1"/>
</dbReference>
<dbReference type="GO" id="GO:0003676">
    <property type="term" value="F:nucleic acid binding"/>
    <property type="evidence" value="ECO:0007669"/>
    <property type="project" value="InterPro"/>
</dbReference>
<proteinExistence type="predicted"/>
<dbReference type="EMBL" id="CP009961">
    <property type="protein sequence ID" value="AKG39412.1"/>
    <property type="molecule type" value="Genomic_DNA"/>
</dbReference>
<dbReference type="PATRIC" id="fig|1550241.5.peg.1351"/>
<dbReference type="GO" id="GO:0000213">
    <property type="term" value="F:tRNA-intron lyase activity"/>
    <property type="evidence" value="ECO:0007669"/>
    <property type="project" value="InterPro"/>
</dbReference>
<dbReference type="Gene3D" id="3.40.1170.20">
    <property type="entry name" value="tRNA intron endonuclease, N-terminal domain"/>
    <property type="match status" value="1"/>
</dbReference>
<evidence type="ECO:0000259" key="5">
    <source>
        <dbReference type="Pfam" id="PF02778"/>
    </source>
</evidence>
<evidence type="ECO:0000256" key="1">
    <source>
        <dbReference type="ARBA" id="ARBA00022694"/>
    </source>
</evidence>
<dbReference type="PANTHER" id="PTHR13070:SF0">
    <property type="entry name" value="TRNA-SPLICING ENDONUCLEASE SUBUNIT SEN34"/>
    <property type="match status" value="1"/>
</dbReference>
<protein>
    <submittedName>
        <fullName evidence="6">Uncharacterized protein</fullName>
    </submittedName>
</protein>
<dbReference type="SUPFAM" id="SSF55267">
    <property type="entry name" value="tRNA-intron endonuclease N-terminal domain-like"/>
    <property type="match status" value="1"/>
</dbReference>
<dbReference type="STRING" id="1550241.MA03_06500"/>
<dbReference type="Gene3D" id="3.40.1350.10">
    <property type="match status" value="1"/>
</dbReference>
<keyword evidence="2" id="KW-0456">Lyase</keyword>
<evidence type="ECO:0000313" key="7">
    <source>
        <dbReference type="Proteomes" id="UP000067434"/>
    </source>
</evidence>
<dbReference type="Pfam" id="PF02778">
    <property type="entry name" value="tRNA_int_endo_N"/>
    <property type="match status" value="1"/>
</dbReference>
<dbReference type="InterPro" id="IPR016442">
    <property type="entry name" value="tRNA_splic_arch_short"/>
</dbReference>
<dbReference type="FunFam" id="3.40.1350.10:FF:000006">
    <property type="entry name" value="tRNA-splicing endonuclease"/>
    <property type="match status" value="1"/>
</dbReference>
<accession>A0A0F7FJ05</accession>
<dbReference type="InterPro" id="IPR006677">
    <property type="entry name" value="tRNA_intron_Endonuc_cat-like"/>
</dbReference>
<evidence type="ECO:0000313" key="6">
    <source>
        <dbReference type="EMBL" id="AKG39412.1"/>
    </source>
</evidence>
<evidence type="ECO:0000256" key="3">
    <source>
        <dbReference type="ARBA" id="ARBA00024798"/>
    </source>
</evidence>
<dbReference type="SUPFAM" id="SSF53032">
    <property type="entry name" value="tRNA-intron endonuclease catalytic domain-like"/>
    <property type="match status" value="1"/>
</dbReference>
<gene>
    <name evidence="6" type="ORF">MA03_06500</name>
</gene>
<feature type="domain" description="tRNA intron endonuclease catalytic" evidence="4">
    <location>
        <begin position="84"/>
        <end position="169"/>
    </location>
</feature>
<dbReference type="Proteomes" id="UP000067434">
    <property type="component" value="Chromosome"/>
</dbReference>
<dbReference type="InterPro" id="IPR006678">
    <property type="entry name" value="tRNA_intron_Endonuc_N"/>
</dbReference>
<comment type="function">
    <text evidence="3">Endonuclease that removes tRNA introns. Cleaves pre-tRNA at the 5'- and 3'-splice sites to release the intron. The products are an intron and two tRNA half-molecules bearing 2',3' cyclic phosphate and 5'-OH termini. Recognizes a pseudosymmetric substrate in which 2 bulged loops of 3 bases are separated by a stem of 4 bp.</text>
</comment>
<keyword evidence="7" id="KW-1185">Reference proteome</keyword>
<dbReference type="InterPro" id="IPR006676">
    <property type="entry name" value="tRNA_splic"/>
</dbReference>
<dbReference type="InterPro" id="IPR036167">
    <property type="entry name" value="tRNA_intron_Endo_cat-like_sf"/>
</dbReference>
<dbReference type="KEGG" id="thf:MA03_06500"/>
<feature type="domain" description="tRNA intron endonuclease N-terminal" evidence="5">
    <location>
        <begin position="2"/>
        <end position="73"/>
    </location>
</feature>
<dbReference type="PANTHER" id="PTHR13070">
    <property type="entry name" value="TRNA-SPLICING ENDONUCLEASE SUBUNIT SEN34-RELATED"/>
    <property type="match status" value="1"/>
</dbReference>
<sequence>MVGGRIIVLDRERANTLYFREGFYGRFFTVPKPKTPDVKKELELSPFDALYLLENGVLELYDEKHEVISIERFKDLARKSYENFDDAYAVYKDLRGKGYVVKSGLKFGSTFAVYKVGPGFDHAPFLVHVLAYDSKLDPLEIIRAGRLSHSVRKKFLLAYRDPVDGNIRYFIFRWLM</sequence>
<dbReference type="PIRSF" id="PIRSF005285">
    <property type="entry name" value="tRNA_splic_archaea"/>
    <property type="match status" value="1"/>
</dbReference>
<reference evidence="6 7" key="1">
    <citation type="journal article" date="2015" name="Stand. Genomic Sci.">
        <title>Complete genome sequence of and proposal of Thermofilum uzonense sp. nov. a novel hyperthermophilic crenarchaeon and emended description of the genus Thermofilum.</title>
        <authorList>
            <person name="Toshchakov S.V."/>
            <person name="Korzhenkov A.A."/>
            <person name="Samarov N.I."/>
            <person name="Mazunin I.O."/>
            <person name="Mozhey O.I."/>
            <person name="Shmyr I.S."/>
            <person name="Derbikova K.S."/>
            <person name="Taranov E.A."/>
            <person name="Dominova I.N."/>
            <person name="Bonch-Osmolovskaya E.A."/>
            <person name="Patrushev M.V."/>
            <person name="Podosokorskaya O.A."/>
            <person name="Kublanov I.V."/>
        </authorList>
    </citation>
    <scope>NUCLEOTIDE SEQUENCE [LARGE SCALE GENOMIC DNA]</scope>
    <source>
        <strain evidence="6 7">1807-2</strain>
    </source>
</reference>
<dbReference type="HOGENOM" id="CLU_114393_0_0_2"/>
<dbReference type="InterPro" id="IPR036740">
    <property type="entry name" value="tRNA_intron_Endonuc_N_sf"/>
</dbReference>
<evidence type="ECO:0000256" key="2">
    <source>
        <dbReference type="ARBA" id="ARBA00023239"/>
    </source>
</evidence>
<name>A0A0F7FJ05_9CREN</name>
<dbReference type="NCBIfam" id="TIGR00324">
    <property type="entry name" value="endA"/>
    <property type="match status" value="1"/>
</dbReference>
<evidence type="ECO:0000259" key="4">
    <source>
        <dbReference type="Pfam" id="PF01974"/>
    </source>
</evidence>
<dbReference type="InterPro" id="IPR011856">
    <property type="entry name" value="tRNA_endonuc-like_dom_sf"/>
</dbReference>
<dbReference type="AlphaFoldDB" id="A0A0F7FJ05"/>